<gene>
    <name evidence="1" type="ORF">MENTE1834_LOCUS32236</name>
</gene>
<evidence type="ECO:0000313" key="1">
    <source>
        <dbReference type="EMBL" id="CAK5084827.1"/>
    </source>
</evidence>
<reference evidence="1" key="1">
    <citation type="submission" date="2023-11" db="EMBL/GenBank/DDBJ databases">
        <authorList>
            <person name="Poullet M."/>
        </authorList>
    </citation>
    <scope>NUCLEOTIDE SEQUENCE</scope>
    <source>
        <strain evidence="1">E1834</strain>
    </source>
</reference>
<organism evidence="1 2">
    <name type="scientific">Meloidogyne enterolobii</name>
    <name type="common">Root-knot nematode worm</name>
    <name type="synonym">Meloidogyne mayaguensis</name>
    <dbReference type="NCBI Taxonomy" id="390850"/>
    <lineage>
        <taxon>Eukaryota</taxon>
        <taxon>Metazoa</taxon>
        <taxon>Ecdysozoa</taxon>
        <taxon>Nematoda</taxon>
        <taxon>Chromadorea</taxon>
        <taxon>Rhabditida</taxon>
        <taxon>Tylenchina</taxon>
        <taxon>Tylenchomorpha</taxon>
        <taxon>Tylenchoidea</taxon>
        <taxon>Meloidogynidae</taxon>
        <taxon>Meloidogyninae</taxon>
        <taxon>Meloidogyne</taxon>
    </lineage>
</organism>
<keyword evidence="2" id="KW-1185">Reference proteome</keyword>
<dbReference type="EMBL" id="CAVMJV010000054">
    <property type="protein sequence ID" value="CAK5084827.1"/>
    <property type="molecule type" value="Genomic_DNA"/>
</dbReference>
<accession>A0ACB1A057</accession>
<evidence type="ECO:0000313" key="2">
    <source>
        <dbReference type="Proteomes" id="UP001497535"/>
    </source>
</evidence>
<proteinExistence type="predicted"/>
<sequence length="83" mass="9824">MIFNILLSLNLFFNIFILLILPFSYEFSASTIFCEQFPGGNKIFKNFLFSSQFSFKDSICQQFMPNNKNINNKRRKQNCNYQG</sequence>
<comment type="caution">
    <text evidence="1">The sequence shown here is derived from an EMBL/GenBank/DDBJ whole genome shotgun (WGS) entry which is preliminary data.</text>
</comment>
<name>A0ACB1A057_MELEN</name>
<dbReference type="Proteomes" id="UP001497535">
    <property type="component" value="Unassembled WGS sequence"/>
</dbReference>
<protein>
    <submittedName>
        <fullName evidence="1">Uncharacterized protein</fullName>
    </submittedName>
</protein>